<dbReference type="SUPFAM" id="SSF88946">
    <property type="entry name" value="Sigma2 domain of RNA polymerase sigma factors"/>
    <property type="match status" value="1"/>
</dbReference>
<protein>
    <submittedName>
        <fullName evidence="8">RNA polymerase sigma-70 factor, ECF subfamily</fullName>
    </submittedName>
</protein>
<dbReference type="InterPro" id="IPR039425">
    <property type="entry name" value="RNA_pol_sigma-70-like"/>
</dbReference>
<dbReference type="EMBL" id="FNWV01000012">
    <property type="protein sequence ID" value="SEH79453.1"/>
    <property type="molecule type" value="Genomic_DNA"/>
</dbReference>
<dbReference type="InterPro" id="IPR013325">
    <property type="entry name" value="RNA_pol_sigma_r2"/>
</dbReference>
<dbReference type="RefSeq" id="WP_074718357.1">
    <property type="nucleotide sequence ID" value="NZ_FNWV01000012.1"/>
</dbReference>
<evidence type="ECO:0000256" key="2">
    <source>
        <dbReference type="ARBA" id="ARBA00023015"/>
    </source>
</evidence>
<evidence type="ECO:0000259" key="6">
    <source>
        <dbReference type="Pfam" id="PF04542"/>
    </source>
</evidence>
<sequence>MDNGESSYRRFLAGDNEGMREIVCEYRTGLMLYLNSFVQNIHTAEELTEDTFFELMTKRPKFSGKSSFKTWLYAIGRNTTAKYLRKHKKLSVVPLESQEYLADAKNVESDHIKAEQKRKVHQALHRLKLEYRQVLYLVHLEGFSNGEAAIIMKKSDRQIKALLYNAKKALRSELERSGFEYEE</sequence>
<dbReference type="InterPro" id="IPR014284">
    <property type="entry name" value="RNA_pol_sigma-70_dom"/>
</dbReference>
<dbReference type="GO" id="GO:0016987">
    <property type="term" value="F:sigma factor activity"/>
    <property type="evidence" value="ECO:0007669"/>
    <property type="project" value="UniProtKB-KW"/>
</dbReference>
<feature type="domain" description="RNA polymerase sigma-70 region 2" evidence="6">
    <location>
        <begin position="26"/>
        <end position="89"/>
    </location>
</feature>
<evidence type="ECO:0000256" key="3">
    <source>
        <dbReference type="ARBA" id="ARBA00023082"/>
    </source>
</evidence>
<dbReference type="Gene3D" id="1.10.1740.10">
    <property type="match status" value="1"/>
</dbReference>
<keyword evidence="2" id="KW-0805">Transcription regulation</keyword>
<keyword evidence="3" id="KW-0731">Sigma factor</keyword>
<evidence type="ECO:0000256" key="4">
    <source>
        <dbReference type="ARBA" id="ARBA00023125"/>
    </source>
</evidence>
<proteinExistence type="inferred from homology"/>
<organism evidence="8 9">
    <name type="scientific">Ruminococcus flavefaciens</name>
    <dbReference type="NCBI Taxonomy" id="1265"/>
    <lineage>
        <taxon>Bacteria</taxon>
        <taxon>Bacillati</taxon>
        <taxon>Bacillota</taxon>
        <taxon>Clostridia</taxon>
        <taxon>Eubacteriales</taxon>
        <taxon>Oscillospiraceae</taxon>
        <taxon>Ruminococcus</taxon>
    </lineage>
</organism>
<dbReference type="PANTHER" id="PTHR43133:SF8">
    <property type="entry name" value="RNA POLYMERASE SIGMA FACTOR HI_1459-RELATED"/>
    <property type="match status" value="1"/>
</dbReference>
<evidence type="ECO:0000313" key="8">
    <source>
        <dbReference type="EMBL" id="SEH79453.1"/>
    </source>
</evidence>
<dbReference type="GO" id="GO:0003677">
    <property type="term" value="F:DNA binding"/>
    <property type="evidence" value="ECO:0007669"/>
    <property type="project" value="UniProtKB-KW"/>
</dbReference>
<dbReference type="OrthoDB" id="1706725at2"/>
<reference evidence="8 9" key="1">
    <citation type="submission" date="2016-10" db="EMBL/GenBank/DDBJ databases">
        <authorList>
            <person name="de Groot N.N."/>
        </authorList>
    </citation>
    <scope>NUCLEOTIDE SEQUENCE [LARGE SCALE GENOMIC DNA]</scope>
    <source>
        <strain evidence="8 9">YAD2003</strain>
    </source>
</reference>
<dbReference type="Pfam" id="PF08281">
    <property type="entry name" value="Sigma70_r4_2"/>
    <property type="match status" value="1"/>
</dbReference>
<dbReference type="PANTHER" id="PTHR43133">
    <property type="entry name" value="RNA POLYMERASE ECF-TYPE SIGMA FACTO"/>
    <property type="match status" value="1"/>
</dbReference>
<dbReference type="AlphaFoldDB" id="A0A1H6KZQ0"/>
<keyword evidence="4" id="KW-0238">DNA-binding</keyword>
<dbReference type="InterPro" id="IPR007627">
    <property type="entry name" value="RNA_pol_sigma70_r2"/>
</dbReference>
<evidence type="ECO:0000313" key="9">
    <source>
        <dbReference type="Proteomes" id="UP000183190"/>
    </source>
</evidence>
<accession>A0A1H6KZQ0</accession>
<dbReference type="InterPro" id="IPR036388">
    <property type="entry name" value="WH-like_DNA-bd_sf"/>
</dbReference>
<gene>
    <name evidence="8" type="ORF">SAMN02910265_02742</name>
</gene>
<feature type="domain" description="RNA polymerase sigma factor 70 region 4 type 2" evidence="7">
    <location>
        <begin position="118"/>
        <end position="170"/>
    </location>
</feature>
<dbReference type="InterPro" id="IPR013324">
    <property type="entry name" value="RNA_pol_sigma_r3/r4-like"/>
</dbReference>
<dbReference type="SUPFAM" id="SSF88659">
    <property type="entry name" value="Sigma3 and sigma4 domains of RNA polymerase sigma factors"/>
    <property type="match status" value="1"/>
</dbReference>
<evidence type="ECO:0000256" key="1">
    <source>
        <dbReference type="ARBA" id="ARBA00010641"/>
    </source>
</evidence>
<dbReference type="Proteomes" id="UP000183190">
    <property type="component" value="Unassembled WGS sequence"/>
</dbReference>
<dbReference type="Gene3D" id="1.10.10.10">
    <property type="entry name" value="Winged helix-like DNA-binding domain superfamily/Winged helix DNA-binding domain"/>
    <property type="match status" value="1"/>
</dbReference>
<dbReference type="NCBIfam" id="TIGR02937">
    <property type="entry name" value="sigma70-ECF"/>
    <property type="match status" value="1"/>
</dbReference>
<dbReference type="InterPro" id="IPR013249">
    <property type="entry name" value="RNA_pol_sigma70_r4_t2"/>
</dbReference>
<dbReference type="GO" id="GO:0006352">
    <property type="term" value="P:DNA-templated transcription initiation"/>
    <property type="evidence" value="ECO:0007669"/>
    <property type="project" value="InterPro"/>
</dbReference>
<evidence type="ECO:0000259" key="7">
    <source>
        <dbReference type="Pfam" id="PF08281"/>
    </source>
</evidence>
<keyword evidence="5" id="KW-0804">Transcription</keyword>
<name>A0A1H6KZQ0_RUMFL</name>
<evidence type="ECO:0000256" key="5">
    <source>
        <dbReference type="ARBA" id="ARBA00023163"/>
    </source>
</evidence>
<dbReference type="Pfam" id="PF04542">
    <property type="entry name" value="Sigma70_r2"/>
    <property type="match status" value="1"/>
</dbReference>
<comment type="similarity">
    <text evidence="1">Belongs to the sigma-70 factor family. ECF subfamily.</text>
</comment>